<dbReference type="AlphaFoldDB" id="A0A173TRT6"/>
<protein>
    <submittedName>
        <fullName evidence="2">Stage 0 sporulation protein A</fullName>
    </submittedName>
</protein>
<dbReference type="GO" id="GO:0005737">
    <property type="term" value="C:cytoplasm"/>
    <property type="evidence" value="ECO:0007669"/>
    <property type="project" value="InterPro"/>
</dbReference>
<dbReference type="GO" id="GO:0003700">
    <property type="term" value="F:DNA-binding transcription factor activity"/>
    <property type="evidence" value="ECO:0007669"/>
    <property type="project" value="InterPro"/>
</dbReference>
<dbReference type="Gene3D" id="1.10.10.10">
    <property type="entry name" value="Winged helix-like DNA-binding domain superfamily/Winged helix DNA-binding domain"/>
    <property type="match status" value="1"/>
</dbReference>
<evidence type="ECO:0000313" key="3">
    <source>
        <dbReference type="EMBL" id="GLG85944.1"/>
    </source>
</evidence>
<evidence type="ECO:0000313" key="2">
    <source>
        <dbReference type="EMBL" id="CUN03928.1"/>
    </source>
</evidence>
<dbReference type="InterPro" id="IPR014879">
    <property type="entry name" value="Spo0A_C"/>
</dbReference>
<dbReference type="GeneID" id="92825354"/>
<dbReference type="Proteomes" id="UP001145109">
    <property type="component" value="Unassembled WGS sequence"/>
</dbReference>
<dbReference type="InterPro" id="IPR016032">
    <property type="entry name" value="Sig_transdc_resp-reg_C-effctor"/>
</dbReference>
<dbReference type="EMBL" id="BSCI01000002">
    <property type="protein sequence ID" value="GLG85944.1"/>
    <property type="molecule type" value="Genomic_DNA"/>
</dbReference>
<feature type="domain" description="Sporulation initiation factor Spo0A C-terminal" evidence="1">
    <location>
        <begin position="4"/>
        <end position="105"/>
    </location>
</feature>
<dbReference type="GO" id="GO:0005509">
    <property type="term" value="F:calcium ion binding"/>
    <property type="evidence" value="ECO:0007669"/>
    <property type="project" value="InterPro"/>
</dbReference>
<evidence type="ECO:0000259" key="1">
    <source>
        <dbReference type="Pfam" id="PF08769"/>
    </source>
</evidence>
<organism evidence="2 4">
    <name type="scientific">Coprococcus comes</name>
    <dbReference type="NCBI Taxonomy" id="410072"/>
    <lineage>
        <taxon>Bacteria</taxon>
        <taxon>Bacillati</taxon>
        <taxon>Bacillota</taxon>
        <taxon>Clostridia</taxon>
        <taxon>Lachnospirales</taxon>
        <taxon>Lachnospiraceae</taxon>
        <taxon>Coprococcus</taxon>
    </lineage>
</organism>
<name>A0A173TRT6_9FIRM</name>
<dbReference type="SUPFAM" id="SSF46894">
    <property type="entry name" value="C-terminal effector domain of the bipartite response regulators"/>
    <property type="match status" value="1"/>
</dbReference>
<reference evidence="2 4" key="1">
    <citation type="submission" date="2015-09" db="EMBL/GenBank/DDBJ databases">
        <authorList>
            <consortium name="Pathogen Informatics"/>
        </authorList>
    </citation>
    <scope>NUCLEOTIDE SEQUENCE [LARGE SCALE GENOMIC DNA]</scope>
    <source>
        <strain evidence="2 4">2789STDY5834962</strain>
    </source>
</reference>
<dbReference type="EMBL" id="CYXR01000018">
    <property type="protein sequence ID" value="CUN03928.1"/>
    <property type="molecule type" value="Genomic_DNA"/>
</dbReference>
<dbReference type="GO" id="GO:0003677">
    <property type="term" value="F:DNA binding"/>
    <property type="evidence" value="ECO:0007669"/>
    <property type="project" value="InterPro"/>
</dbReference>
<sequence length="111" mass="12671">MYDVRHVLRKAGLRSTYSGYNYLASAVALVLKDQEFYLKNVTSNLYRVVGEQYGVSNMCVEAAIRTMINSYWNQNSNKILSPLLGYPVFDKPTASEFISMLADYIQDHSSR</sequence>
<dbReference type="Pfam" id="PF08769">
    <property type="entry name" value="Spo0A_C"/>
    <property type="match status" value="1"/>
</dbReference>
<dbReference type="InterPro" id="IPR036388">
    <property type="entry name" value="WH-like_DNA-bd_sf"/>
</dbReference>
<gene>
    <name evidence="2" type="primary">spo0A_2</name>
    <name evidence="3" type="ORF">comes_04890</name>
    <name evidence="2" type="ORF">ERS852574_02306</name>
</gene>
<dbReference type="GO" id="GO:0042173">
    <property type="term" value="P:regulation of sporulation resulting in formation of a cellular spore"/>
    <property type="evidence" value="ECO:0007669"/>
    <property type="project" value="InterPro"/>
</dbReference>
<reference evidence="3" key="2">
    <citation type="submission" date="2022-09" db="EMBL/GenBank/DDBJ databases">
        <title>Draft genome sequence of Coprococcus comes strain 31264.</title>
        <authorList>
            <person name="Atsushi H."/>
            <person name="Moriya O."/>
            <person name="Mitsuo S."/>
        </authorList>
    </citation>
    <scope>NUCLEOTIDE SEQUENCE</scope>
    <source>
        <strain evidence="3">JCM 31264</strain>
    </source>
</reference>
<proteinExistence type="predicted"/>
<dbReference type="Proteomes" id="UP000095727">
    <property type="component" value="Unassembled WGS sequence"/>
</dbReference>
<reference evidence="3" key="3">
    <citation type="submission" date="2022-11" db="EMBL/GenBank/DDBJ databases">
        <title>Draft genome sequence of Coprococcus comes strain 31264.</title>
        <authorList>
            <person name="Hisatomi A."/>
            <person name="Ohkuma M."/>
            <person name="Sakamoto M."/>
        </authorList>
    </citation>
    <scope>NUCLEOTIDE SEQUENCE</scope>
    <source>
        <strain evidence="3">JCM 31264</strain>
    </source>
</reference>
<accession>A0A173TRT6</accession>
<dbReference type="RefSeq" id="WP_008374659.1">
    <property type="nucleotide sequence ID" value="NZ_BSCI01000002.1"/>
</dbReference>
<evidence type="ECO:0000313" key="4">
    <source>
        <dbReference type="Proteomes" id="UP000095727"/>
    </source>
</evidence>